<evidence type="ECO:0000256" key="2">
    <source>
        <dbReference type="ARBA" id="ARBA00022475"/>
    </source>
</evidence>
<evidence type="ECO:0000256" key="3">
    <source>
        <dbReference type="ARBA" id="ARBA00022676"/>
    </source>
</evidence>
<evidence type="ECO:0000256" key="1">
    <source>
        <dbReference type="ARBA" id="ARBA00004236"/>
    </source>
</evidence>
<accession>A0ABR3QVF8</accession>
<dbReference type="SUPFAM" id="SSF53448">
    <property type="entry name" value="Nucleotide-diphospho-sugar transferases"/>
    <property type="match status" value="1"/>
</dbReference>
<feature type="transmembrane region" description="Helical" evidence="6">
    <location>
        <begin position="583"/>
        <end position="604"/>
    </location>
</feature>
<keyword evidence="4" id="KW-0808">Transferase</keyword>
<keyword evidence="2" id="KW-1003">Cell membrane</keyword>
<gene>
    <name evidence="7" type="ORF">SLS59_008132</name>
</gene>
<name>A0ABR3QVF8_9PLEO</name>
<evidence type="ECO:0000256" key="6">
    <source>
        <dbReference type="SAM" id="Phobius"/>
    </source>
</evidence>
<dbReference type="PANTHER" id="PTHR22913">
    <property type="entry name" value="HYALURONAN SYNTHASE"/>
    <property type="match status" value="1"/>
</dbReference>
<dbReference type="Proteomes" id="UP001521222">
    <property type="component" value="Unassembled WGS sequence"/>
</dbReference>
<comment type="subcellular location">
    <subcellularLocation>
        <location evidence="1">Cell membrane</location>
    </subcellularLocation>
</comment>
<comment type="caution">
    <text evidence="7">The sequence shown here is derived from an EMBL/GenBank/DDBJ whole genome shotgun (WGS) entry which is preliminary data.</text>
</comment>
<dbReference type="PANTHER" id="PTHR22913:SF12">
    <property type="entry name" value="MANNURONAN SYNTHASE"/>
    <property type="match status" value="1"/>
</dbReference>
<keyword evidence="6" id="KW-0812">Transmembrane</keyword>
<reference evidence="7 8" key="1">
    <citation type="submission" date="2024-02" db="EMBL/GenBank/DDBJ databases">
        <title>De novo assembly and annotation of 12 fungi associated with fruit tree decline syndrome in Ontario, Canada.</title>
        <authorList>
            <person name="Sulman M."/>
            <person name="Ellouze W."/>
            <person name="Ilyukhin E."/>
        </authorList>
    </citation>
    <scope>NUCLEOTIDE SEQUENCE [LARGE SCALE GENOMIC DNA]</scope>
    <source>
        <strain evidence="7 8">M97-236</strain>
    </source>
</reference>
<feature type="transmembrane region" description="Helical" evidence="6">
    <location>
        <begin position="610"/>
        <end position="628"/>
    </location>
</feature>
<keyword evidence="3" id="KW-0328">Glycosyltransferase</keyword>
<sequence length="696" mass="79132">MSSTSTKMDLNSYSLSSTSTRTCTFDSSTVFDSPQRKPLRINPFLATLNIVLSFGIIAALITGYIIGLRILDLGITSVGLYGMVLMSEYLVQLTCALLNRYEVNRIIKKQAKKVAGPQTTGDCEKGTHGTSSSGLLNPDSEVSIVVVGYREDEQAWRHCLRSLQPQTLRPKCIIGVVDGNEEPDLSMANAFVSEFASYNAPLIHLPVLLSDIHRNVYFENIPTDTRSRLVKFWHYLVGRYRPGHKETLLLARQAVVEQVLEWDRKWDISSLDAVCFSQPHGHKRTAMFTAMAMSMYALRTRDAIFTTDSDTLVQPNALDEMLTLLRSSPDIGGVTADVKIWNRSESFLARLCSARYWFAFNIERACQSLWRCVGCLSGPMSMYRTSDLETILGPWNLQTFGGKATTFGDDRHLTNQLLAHGLRTRYTHRTWCDSESPTSFVRWVTQQTRWSKSFFREAFWFPASFVYQSPWMLLEMTIQTLYPFILIATVFHFLFDTQSTNHWRPVIWLVTMFGVALFKSFLAVLISWDPWLLLFSLYGFIYFFGLLPSKVWALITMNQTGWGTSARSSSERKRGTSLMQRSFQVGHLVIWYTGIFVGLGFFIQRMTGNPIYWLLGAIAIMPSIFLYWERQSLSLTVFKKFGTCFGRRKTTPAEATPERPQIQIDELALPSKPEPVAESGVRSSSMSIHKSLDVTY</sequence>
<protein>
    <recommendedName>
        <fullName evidence="9">Hyaluronan synthase 2</fullName>
    </recommendedName>
</protein>
<organism evidence="7 8">
    <name type="scientific">Nothophoma quercina</name>
    <dbReference type="NCBI Taxonomy" id="749835"/>
    <lineage>
        <taxon>Eukaryota</taxon>
        <taxon>Fungi</taxon>
        <taxon>Dikarya</taxon>
        <taxon>Ascomycota</taxon>
        <taxon>Pezizomycotina</taxon>
        <taxon>Dothideomycetes</taxon>
        <taxon>Pleosporomycetidae</taxon>
        <taxon>Pleosporales</taxon>
        <taxon>Pleosporineae</taxon>
        <taxon>Didymellaceae</taxon>
        <taxon>Nothophoma</taxon>
    </lineage>
</organism>
<dbReference type="EMBL" id="JAKIXB020000030">
    <property type="protein sequence ID" value="KAL1596141.1"/>
    <property type="molecule type" value="Genomic_DNA"/>
</dbReference>
<keyword evidence="8" id="KW-1185">Reference proteome</keyword>
<evidence type="ECO:0000313" key="8">
    <source>
        <dbReference type="Proteomes" id="UP001521222"/>
    </source>
</evidence>
<evidence type="ECO:0000313" key="7">
    <source>
        <dbReference type="EMBL" id="KAL1596141.1"/>
    </source>
</evidence>
<evidence type="ECO:0008006" key="9">
    <source>
        <dbReference type="Google" id="ProtNLM"/>
    </source>
</evidence>
<feature type="transmembrane region" description="Helical" evidence="6">
    <location>
        <begin position="44"/>
        <end position="66"/>
    </location>
</feature>
<keyword evidence="6" id="KW-1133">Transmembrane helix</keyword>
<dbReference type="Gene3D" id="3.90.550.10">
    <property type="entry name" value="Spore Coat Polysaccharide Biosynthesis Protein SpsA, Chain A"/>
    <property type="match status" value="1"/>
</dbReference>
<feature type="transmembrane region" description="Helical" evidence="6">
    <location>
        <begin position="480"/>
        <end position="495"/>
    </location>
</feature>
<proteinExistence type="predicted"/>
<keyword evidence="5 6" id="KW-0472">Membrane</keyword>
<dbReference type="Pfam" id="PF13641">
    <property type="entry name" value="Glyco_tranf_2_3"/>
    <property type="match status" value="1"/>
</dbReference>
<dbReference type="InterPro" id="IPR029044">
    <property type="entry name" value="Nucleotide-diphossugar_trans"/>
</dbReference>
<feature type="transmembrane region" description="Helical" evidence="6">
    <location>
        <begin position="540"/>
        <end position="562"/>
    </location>
</feature>
<evidence type="ECO:0000256" key="5">
    <source>
        <dbReference type="ARBA" id="ARBA00023136"/>
    </source>
</evidence>
<feature type="transmembrane region" description="Helical" evidence="6">
    <location>
        <begin position="507"/>
        <end position="528"/>
    </location>
</feature>
<evidence type="ECO:0000256" key="4">
    <source>
        <dbReference type="ARBA" id="ARBA00022679"/>
    </source>
</evidence>